<keyword evidence="1" id="KW-0812">Transmembrane</keyword>
<sequence>VHFMIGVVGYGVALALLDDHLPGESRVWHGALLAMIGWLVMMVALMPMAGAGLFGMNLGMAAPAMTLMLHLIFGAVL</sequence>
<dbReference type="Proteomes" id="UP001556040">
    <property type="component" value="Unassembled WGS sequence"/>
</dbReference>
<keyword evidence="3" id="KW-1185">Reference proteome</keyword>
<reference evidence="2 3" key="1">
    <citation type="journal article" date="1979" name="Int. J. Syst. Evol. Microbiol.">
        <title>Bacillus globisporus subsp. marinus subsp. nov.</title>
        <authorList>
            <person name="Liu H."/>
        </authorList>
    </citation>
    <scope>NUCLEOTIDE SEQUENCE [LARGE SCALE GENOMIC DNA]</scope>
    <source>
        <strain evidence="2 3">DSM 1297</strain>
    </source>
</reference>
<dbReference type="EMBL" id="JBFMIA010000319">
    <property type="protein sequence ID" value="MEW9503622.1"/>
    <property type="molecule type" value="Genomic_DNA"/>
</dbReference>
<keyword evidence="1" id="KW-1133">Transmembrane helix</keyword>
<dbReference type="InterPro" id="IPR046739">
    <property type="entry name" value="DUF6789"/>
</dbReference>
<organism evidence="2 3">
    <name type="scientific">Jeotgalibacillus marinus</name>
    <dbReference type="NCBI Taxonomy" id="86667"/>
    <lineage>
        <taxon>Bacteria</taxon>
        <taxon>Bacillati</taxon>
        <taxon>Bacillota</taxon>
        <taxon>Bacilli</taxon>
        <taxon>Bacillales</taxon>
        <taxon>Caryophanaceae</taxon>
        <taxon>Jeotgalibacillus</taxon>
    </lineage>
</organism>
<proteinExistence type="predicted"/>
<comment type="caution">
    <text evidence="2">The sequence shown here is derived from an EMBL/GenBank/DDBJ whole genome shotgun (WGS) entry which is preliminary data.</text>
</comment>
<feature type="non-terminal residue" evidence="2">
    <location>
        <position position="1"/>
    </location>
</feature>
<dbReference type="Pfam" id="PF20587">
    <property type="entry name" value="DUF6789"/>
    <property type="match status" value="1"/>
</dbReference>
<feature type="transmembrane region" description="Helical" evidence="1">
    <location>
        <begin position="27"/>
        <end position="46"/>
    </location>
</feature>
<feature type="transmembrane region" description="Helical" evidence="1">
    <location>
        <begin position="58"/>
        <end position="76"/>
    </location>
</feature>
<name>A0ABV3Q8K3_9BACL</name>
<protein>
    <submittedName>
        <fullName evidence="2">DUF6789 family protein</fullName>
    </submittedName>
</protein>
<evidence type="ECO:0000256" key="1">
    <source>
        <dbReference type="SAM" id="Phobius"/>
    </source>
</evidence>
<dbReference type="RefSeq" id="WP_367781083.1">
    <property type="nucleotide sequence ID" value="NZ_JBFMIA010000319.1"/>
</dbReference>
<gene>
    <name evidence="2" type="ORF">AB1471_18010</name>
</gene>
<feature type="non-terminal residue" evidence="2">
    <location>
        <position position="77"/>
    </location>
</feature>
<accession>A0ABV3Q8K3</accession>
<evidence type="ECO:0000313" key="3">
    <source>
        <dbReference type="Proteomes" id="UP001556040"/>
    </source>
</evidence>
<evidence type="ECO:0000313" key="2">
    <source>
        <dbReference type="EMBL" id="MEW9503622.1"/>
    </source>
</evidence>
<keyword evidence="1" id="KW-0472">Membrane</keyword>